<dbReference type="EMBL" id="JAIZAY010000562">
    <property type="protein sequence ID" value="KAJ8018177.1"/>
    <property type="molecule type" value="Genomic_DNA"/>
</dbReference>
<dbReference type="OrthoDB" id="8934564at2759"/>
<dbReference type="SUPFAM" id="SSF53098">
    <property type="entry name" value="Ribonuclease H-like"/>
    <property type="match status" value="1"/>
</dbReference>
<reference evidence="3" key="1">
    <citation type="submission" date="2021-10" db="EMBL/GenBank/DDBJ databases">
        <title>Tropical sea cucumber genome reveals ecological adaptation and Cuvierian tubules defense mechanism.</title>
        <authorList>
            <person name="Chen T."/>
        </authorList>
    </citation>
    <scope>NUCLEOTIDE SEQUENCE</scope>
    <source>
        <strain evidence="3">Nanhai2018</strain>
        <tissue evidence="3">Muscle</tissue>
    </source>
</reference>
<dbReference type="InterPro" id="IPR040647">
    <property type="entry name" value="SPIN-DOC_Znf-C2H2"/>
</dbReference>
<proteinExistence type="predicted"/>
<dbReference type="Proteomes" id="UP001152320">
    <property type="component" value="Unassembled WGS sequence"/>
</dbReference>
<dbReference type="Pfam" id="PF14291">
    <property type="entry name" value="DUF4371"/>
    <property type="match status" value="1"/>
</dbReference>
<keyword evidence="4" id="KW-1185">Reference proteome</keyword>
<evidence type="ECO:0000313" key="4">
    <source>
        <dbReference type="Proteomes" id="UP001152320"/>
    </source>
</evidence>
<evidence type="ECO:0000259" key="2">
    <source>
        <dbReference type="Pfam" id="PF18658"/>
    </source>
</evidence>
<feature type="domain" description="SPIN-DOC-like zinc-finger" evidence="2">
    <location>
        <begin position="23"/>
        <end position="68"/>
    </location>
</feature>
<accession>A0A9Q0YDT9</accession>
<protein>
    <submittedName>
        <fullName evidence="3">General transcription factor II-I repeat domain-containing protein 2</fullName>
    </submittedName>
</protein>
<dbReference type="AlphaFoldDB" id="A0A9Q0YDT9"/>
<evidence type="ECO:0000313" key="3">
    <source>
        <dbReference type="EMBL" id="KAJ8018177.1"/>
    </source>
</evidence>
<dbReference type="PANTHER" id="PTHR45913">
    <property type="entry name" value="EPM2A-INTERACTING PROTEIN 1"/>
    <property type="match status" value="1"/>
</dbReference>
<name>A0A9Q0YDT9_HOLLE</name>
<dbReference type="PANTHER" id="PTHR45913:SF5">
    <property type="entry name" value="GENERAL TRANSCRIPTION FACTOR II-I REPEAT DOMAIN-CONTAINING PROTEIN 2A-LIKE PROTEIN"/>
    <property type="match status" value="1"/>
</dbReference>
<comment type="caution">
    <text evidence="3">The sequence shown here is derived from an EMBL/GenBank/DDBJ whole genome shotgun (WGS) entry which is preliminary data.</text>
</comment>
<evidence type="ECO:0000259" key="1">
    <source>
        <dbReference type="Pfam" id="PF14291"/>
    </source>
</evidence>
<dbReference type="InterPro" id="IPR012337">
    <property type="entry name" value="RNaseH-like_sf"/>
</dbReference>
<dbReference type="InterPro" id="IPR025398">
    <property type="entry name" value="DUF4371"/>
</dbReference>
<organism evidence="3 4">
    <name type="scientific">Holothuria leucospilota</name>
    <name type="common">Black long sea cucumber</name>
    <name type="synonym">Mertensiothuria leucospilota</name>
    <dbReference type="NCBI Taxonomy" id="206669"/>
    <lineage>
        <taxon>Eukaryota</taxon>
        <taxon>Metazoa</taxon>
        <taxon>Echinodermata</taxon>
        <taxon>Eleutherozoa</taxon>
        <taxon>Echinozoa</taxon>
        <taxon>Holothuroidea</taxon>
        <taxon>Aspidochirotacea</taxon>
        <taxon>Aspidochirotida</taxon>
        <taxon>Holothuriidae</taxon>
        <taxon>Holothuria</taxon>
    </lineage>
</organism>
<gene>
    <name evidence="3" type="ORF">HOLleu_43976</name>
</gene>
<dbReference type="Pfam" id="PF18658">
    <property type="entry name" value="zf-C2H2_12"/>
    <property type="match status" value="1"/>
</dbReference>
<sequence>MAFASSSNSKKRKVADEGRTFKEKWTENYFFIEQNSTAVCLICIDTVACFKEYNLKRHYDTRHAATHNKFVGQDRQEEINKLKKKLTGQQMLFRKVKSDSDMILRASYVVCHKIAKKSKPFTDGEFVKDCIKGVVDVICPEKGKEVDKLSLSRWTVARRIDEMSDDIVNSLKEDGSKFNFFSIAVDESTDVTDTAQLAIFIRGVNSDFVITEELLSVQSMKDTTTGQDIYEEVKSAFSRFSLKWENLSGIVTDGAPAMKGKNSGLVARIKTELANRQINPDDVTVFHCIIHQENLCVKVLQFKDVMSTVVSCINFIKARGLNHRQFRQFLEDMDADQEDLLYFTEVRWLSRGKMLKRFFELKDEVSNFMDTRGKPVPELQDPKWLTDFAFLVDITAHLNELNTKLQKREQVIHELYSHIKSFQNKLRLAYSATQWQCMPLPKRSPSSR</sequence>
<feature type="domain" description="DUF4371" evidence="1">
    <location>
        <begin position="163"/>
        <end position="263"/>
    </location>
</feature>